<dbReference type="Pfam" id="PF13517">
    <property type="entry name" value="FG-GAP_3"/>
    <property type="match status" value="2"/>
</dbReference>
<protein>
    <submittedName>
        <fullName evidence="4">T9SS C-terminal target domain-containing protein</fullName>
    </submittedName>
</protein>
<feature type="chain" id="PRO_5021474417" evidence="2">
    <location>
        <begin position="22"/>
        <end position="776"/>
    </location>
</feature>
<gene>
    <name evidence="4" type="ORF">EAH73_12870</name>
</gene>
<reference evidence="4 5" key="1">
    <citation type="journal article" date="2019" name="Environ. Microbiol.">
        <title>Species interactions and distinct microbial communities in high Arctic permafrost affected cryosols are associated with the CH4 and CO2 gas fluxes.</title>
        <authorList>
            <person name="Altshuler I."/>
            <person name="Hamel J."/>
            <person name="Turney S."/>
            <person name="Magnuson E."/>
            <person name="Levesque R."/>
            <person name="Greer C."/>
            <person name="Whyte L.G."/>
        </authorList>
    </citation>
    <scope>NUCLEOTIDE SEQUENCE [LARGE SCALE GENOMIC DNA]</scope>
    <source>
        <strain evidence="4 5">S9.2P</strain>
    </source>
</reference>
<evidence type="ECO:0000313" key="4">
    <source>
        <dbReference type="EMBL" id="TPG65365.1"/>
    </source>
</evidence>
<dbReference type="OrthoDB" id="9816120at2"/>
<dbReference type="Proteomes" id="UP000317646">
    <property type="component" value="Unassembled WGS sequence"/>
</dbReference>
<evidence type="ECO:0000256" key="1">
    <source>
        <dbReference type="ARBA" id="ARBA00022729"/>
    </source>
</evidence>
<dbReference type="NCBIfam" id="TIGR04183">
    <property type="entry name" value="Por_Secre_tail"/>
    <property type="match status" value="1"/>
</dbReference>
<dbReference type="InterPro" id="IPR013517">
    <property type="entry name" value="FG-GAP"/>
</dbReference>
<dbReference type="Pfam" id="PF18962">
    <property type="entry name" value="Por_Secre_tail"/>
    <property type="match status" value="1"/>
</dbReference>
<feature type="signal peptide" evidence="2">
    <location>
        <begin position="1"/>
        <end position="21"/>
    </location>
</feature>
<evidence type="ECO:0000259" key="3">
    <source>
        <dbReference type="Pfam" id="PF18962"/>
    </source>
</evidence>
<dbReference type="SUPFAM" id="SSF69318">
    <property type="entry name" value="Integrin alpha N-terminal domain"/>
    <property type="match status" value="2"/>
</dbReference>
<feature type="domain" description="Secretion system C-terminal sorting" evidence="3">
    <location>
        <begin position="706"/>
        <end position="772"/>
    </location>
</feature>
<dbReference type="PANTHER" id="PTHR44103">
    <property type="entry name" value="PROPROTEIN CONVERTASE P"/>
    <property type="match status" value="1"/>
</dbReference>
<dbReference type="RefSeq" id="WP_140467167.1">
    <property type="nucleotide sequence ID" value="NZ_RCYZ01000005.1"/>
</dbReference>
<proteinExistence type="predicted"/>
<keyword evidence="1 2" id="KW-0732">Signal</keyword>
<organism evidence="4 5">
    <name type="scientific">Hymenobacter nivis</name>
    <dbReference type="NCBI Taxonomy" id="1850093"/>
    <lineage>
        <taxon>Bacteria</taxon>
        <taxon>Pseudomonadati</taxon>
        <taxon>Bacteroidota</taxon>
        <taxon>Cytophagia</taxon>
        <taxon>Cytophagales</taxon>
        <taxon>Hymenobacteraceae</taxon>
        <taxon>Hymenobacter</taxon>
    </lineage>
</organism>
<evidence type="ECO:0000256" key="2">
    <source>
        <dbReference type="SAM" id="SignalP"/>
    </source>
</evidence>
<dbReference type="InterPro" id="IPR026444">
    <property type="entry name" value="Secre_tail"/>
</dbReference>
<keyword evidence="5" id="KW-1185">Reference proteome</keyword>
<evidence type="ECO:0000313" key="5">
    <source>
        <dbReference type="Proteomes" id="UP000317646"/>
    </source>
</evidence>
<name>A0A502GUN9_9BACT</name>
<sequence>MLRRYAVLLLLLLLGAPAARAQTATFVGFEFRAAGAVVEGADTLRQAWAGGFNTPQFSSIDLNGDGRNDLFAFDRQTNRCYTFLNAAQPGGGRGWQYAPDYEALFPADLAGWALLRDYDCDGRPDLFSYVNGGDIRVFRNVAGIGGRPIFQLTTSQLRFSGAGVGTSNLTIGGYNMPAIADVNGDGKLDILSYDFVTANIIELYLNTSPDACGAALTYKIDTNYWAQLQTCAACAAYQLPGLACRGGVPAAKPTHTGGHNLLVLDVNGDGVNDVLDGRDNCPELVALLNQGTNQLARLTASSIRTDFPSAANPVRLPVFPAGYLVDTDFDGINDLVVAPNMLDNSQDNVSQRDNVRLYRNTAATGAPAFGYQPKGFLTNDVIDVSEAAAPTFGDIDGDGLADLLIGNNADRVNGQYRASLTYYRNVGTAAKPVFSLVSRDYMGLAAKGTAPNVFLALKPALVDLNRDGALDLAYAANYQGVNRIYYILNTAAAGRPAAFDPTTANYFKPQGAAGSGVLPGFMGDMPCFTDVDGDGNVDLLLGTDDYTEPGQSLRYFRNQGPGVVLENAFVAVNNDLGQIRDGAGARPFHLSPTVADFDGDGLPDLVTADNTGAVRFFSNYRTLLAGPTAPRTNLFWNALLSQYEANRLGQSALVRYGLAAADVNADGVPELFIGTETGGLSSYAVRRGTPTPTRPPAAAATLGLTLYPNPAHTQATVETAQPTRVSVIDATGRLVRAPDALARQHDLTLSGLAPGLYLVRAEAADGTAAVQRLAVQ</sequence>
<dbReference type="PANTHER" id="PTHR44103:SF1">
    <property type="entry name" value="PROPROTEIN CONVERTASE P"/>
    <property type="match status" value="1"/>
</dbReference>
<comment type="caution">
    <text evidence="4">The sequence shown here is derived from an EMBL/GenBank/DDBJ whole genome shotgun (WGS) entry which is preliminary data.</text>
</comment>
<dbReference type="InterPro" id="IPR028994">
    <property type="entry name" value="Integrin_alpha_N"/>
</dbReference>
<dbReference type="EMBL" id="RCYZ01000005">
    <property type="protein sequence ID" value="TPG65365.1"/>
    <property type="molecule type" value="Genomic_DNA"/>
</dbReference>
<accession>A0A502GUN9</accession>
<dbReference type="AlphaFoldDB" id="A0A502GUN9"/>
<dbReference type="Gene3D" id="2.130.10.130">
    <property type="entry name" value="Integrin alpha, N-terminal"/>
    <property type="match status" value="3"/>
</dbReference>